<dbReference type="Pfam" id="PF00036">
    <property type="entry name" value="EF-hand_1"/>
    <property type="match status" value="1"/>
</dbReference>
<dbReference type="SMART" id="SM00054">
    <property type="entry name" value="EFh"/>
    <property type="match status" value="2"/>
</dbReference>
<dbReference type="Gene3D" id="1.10.238.10">
    <property type="entry name" value="EF-hand"/>
    <property type="match status" value="2"/>
</dbReference>
<dbReference type="PANTHER" id="PTHR11639">
    <property type="entry name" value="S100 CALCIUM-BINDING PROTEIN"/>
    <property type="match status" value="1"/>
</dbReference>
<dbReference type="EMBL" id="CM015718">
    <property type="protein sequence ID" value="KAF3691959.1"/>
    <property type="molecule type" value="Genomic_DNA"/>
</dbReference>
<accession>A0A6G1PP07</accession>
<evidence type="ECO:0000256" key="1">
    <source>
        <dbReference type="ARBA" id="ARBA00007323"/>
    </source>
</evidence>
<protein>
    <submittedName>
        <fullName evidence="5">Protein S100-A11 Calgizzarin S100 calcium-binding protein A11</fullName>
    </submittedName>
</protein>
<evidence type="ECO:0000256" key="3">
    <source>
        <dbReference type="ARBA" id="ARBA00022837"/>
    </source>
</evidence>
<gene>
    <name evidence="5" type="ORF">EXN66_Car007634</name>
</gene>
<dbReference type="AlphaFoldDB" id="A0A6G1PP07"/>
<evidence type="ECO:0000256" key="2">
    <source>
        <dbReference type="ARBA" id="ARBA00022723"/>
    </source>
</evidence>
<comment type="similarity">
    <text evidence="1">Belongs to the S-100 family.</text>
</comment>
<dbReference type="InterPro" id="IPR013787">
    <property type="entry name" value="S100_Ca-bd_sub"/>
</dbReference>
<feature type="domain" description="EF-hand" evidence="4">
    <location>
        <begin position="135"/>
        <end position="170"/>
    </location>
</feature>
<name>A0A6G1PP07_CHAAH</name>
<dbReference type="PANTHER" id="PTHR11639:SF134">
    <property type="entry name" value="PROTEIN S100-A1-RELATED"/>
    <property type="match status" value="1"/>
</dbReference>
<dbReference type="PROSITE" id="PS00303">
    <property type="entry name" value="S100_CABP"/>
    <property type="match status" value="1"/>
</dbReference>
<keyword evidence="6" id="KW-1185">Reference proteome</keyword>
<dbReference type="SMART" id="SM01394">
    <property type="entry name" value="S_100"/>
    <property type="match status" value="2"/>
</dbReference>
<dbReference type="InterPro" id="IPR001751">
    <property type="entry name" value="S100/CaBP7/8-like_CS"/>
</dbReference>
<evidence type="ECO:0000313" key="6">
    <source>
        <dbReference type="Proteomes" id="UP000503349"/>
    </source>
</evidence>
<organism evidence="5 6">
    <name type="scientific">Channa argus</name>
    <name type="common">Northern snakehead</name>
    <name type="synonym">Ophicephalus argus</name>
    <dbReference type="NCBI Taxonomy" id="215402"/>
    <lineage>
        <taxon>Eukaryota</taxon>
        <taxon>Metazoa</taxon>
        <taxon>Chordata</taxon>
        <taxon>Craniata</taxon>
        <taxon>Vertebrata</taxon>
        <taxon>Euteleostomi</taxon>
        <taxon>Actinopterygii</taxon>
        <taxon>Neopterygii</taxon>
        <taxon>Teleostei</taxon>
        <taxon>Neoteleostei</taxon>
        <taxon>Acanthomorphata</taxon>
        <taxon>Anabantaria</taxon>
        <taxon>Anabantiformes</taxon>
        <taxon>Channoidei</taxon>
        <taxon>Channidae</taxon>
        <taxon>Channa</taxon>
    </lineage>
</organism>
<sequence>MTELEKSMESLILIFHRYAKEDGDGKTLNKKELKKLIENELPTFLKNQKNPTTVDCIMKDLDTNKDDKLDFEEFLPLIAGLSLASMARLDQVITNIVDIFLEYAEGEGSKHQLNKEELKKVLEQEIQSPELKGKINVDDIEEAMEMLDKNHDGEVNFREFCRCVCDLAKCYYHKKTGKGGKKFKGKEQEGCQED</sequence>
<dbReference type="InterPro" id="IPR011992">
    <property type="entry name" value="EF-hand-dom_pair"/>
</dbReference>
<reference evidence="6" key="2">
    <citation type="submission" date="2019-02" db="EMBL/GenBank/DDBJ databases">
        <title>Opniocepnalus argus Var Kimnra genome.</title>
        <authorList>
            <person name="Zhou C."/>
            <person name="Xiao S."/>
        </authorList>
    </citation>
    <scope>NUCLEOTIDE SEQUENCE [LARGE SCALE GENOMIC DNA]</scope>
</reference>
<dbReference type="GO" id="GO:0048471">
    <property type="term" value="C:perinuclear region of cytoplasm"/>
    <property type="evidence" value="ECO:0007669"/>
    <property type="project" value="TreeGrafter"/>
</dbReference>
<dbReference type="PROSITE" id="PS50222">
    <property type="entry name" value="EF_HAND_2"/>
    <property type="match status" value="2"/>
</dbReference>
<dbReference type="InterPro" id="IPR018247">
    <property type="entry name" value="EF_Hand_1_Ca_BS"/>
</dbReference>
<keyword evidence="3" id="KW-0106">Calcium</keyword>
<dbReference type="InterPro" id="IPR002048">
    <property type="entry name" value="EF_hand_dom"/>
</dbReference>
<proteinExistence type="inferred from homology"/>
<feature type="domain" description="EF-hand" evidence="4">
    <location>
        <begin position="49"/>
        <end position="84"/>
    </location>
</feature>
<dbReference type="GO" id="GO:0005615">
    <property type="term" value="C:extracellular space"/>
    <property type="evidence" value="ECO:0007669"/>
    <property type="project" value="TreeGrafter"/>
</dbReference>
<dbReference type="GO" id="GO:0048306">
    <property type="term" value="F:calcium-dependent protein binding"/>
    <property type="evidence" value="ECO:0007669"/>
    <property type="project" value="TreeGrafter"/>
</dbReference>
<dbReference type="Pfam" id="PF01023">
    <property type="entry name" value="S_100"/>
    <property type="match status" value="2"/>
</dbReference>
<reference evidence="5 6" key="1">
    <citation type="submission" date="2019-02" db="EMBL/GenBank/DDBJ databases">
        <title>Opniocepnalus argus genome.</title>
        <authorList>
            <person name="Zhou C."/>
            <person name="Xiao S."/>
        </authorList>
    </citation>
    <scope>NUCLEOTIDE SEQUENCE [LARGE SCALE GENOMIC DNA]</scope>
    <source>
        <strain evidence="5">OARG1902GOOAL</strain>
        <tissue evidence="5">Muscle</tissue>
    </source>
</reference>
<dbReference type="GO" id="GO:0005509">
    <property type="term" value="F:calcium ion binding"/>
    <property type="evidence" value="ECO:0007669"/>
    <property type="project" value="InterPro"/>
</dbReference>
<evidence type="ECO:0000313" key="5">
    <source>
        <dbReference type="EMBL" id="KAF3691959.1"/>
    </source>
</evidence>
<dbReference type="Proteomes" id="UP000503349">
    <property type="component" value="Chromosome 7"/>
</dbReference>
<keyword evidence="2" id="KW-0479">Metal-binding</keyword>
<dbReference type="PROSITE" id="PS00018">
    <property type="entry name" value="EF_HAND_1"/>
    <property type="match status" value="2"/>
</dbReference>
<dbReference type="SUPFAM" id="SSF47473">
    <property type="entry name" value="EF-hand"/>
    <property type="match status" value="2"/>
</dbReference>
<evidence type="ECO:0000259" key="4">
    <source>
        <dbReference type="PROSITE" id="PS50222"/>
    </source>
</evidence>
<dbReference type="Pfam" id="PF13833">
    <property type="entry name" value="EF-hand_8"/>
    <property type="match status" value="1"/>
</dbReference>